<name>A0A1H7NUH8_RUMAL</name>
<evidence type="ECO:0000313" key="1">
    <source>
        <dbReference type="EMBL" id="SEL27056.1"/>
    </source>
</evidence>
<accession>A0A1H7NUH8</accession>
<protein>
    <submittedName>
        <fullName evidence="1">Uncharacterized protein</fullName>
    </submittedName>
</protein>
<dbReference type="Proteomes" id="UP000186015">
    <property type="component" value="Unassembled WGS sequence"/>
</dbReference>
<dbReference type="EMBL" id="FOAT01000017">
    <property type="protein sequence ID" value="SEL27056.1"/>
    <property type="molecule type" value="Genomic_DNA"/>
</dbReference>
<dbReference type="OrthoDB" id="1821248at2"/>
<proteinExistence type="predicted"/>
<dbReference type="AlphaFoldDB" id="A0A1H7NUH8"/>
<reference evidence="1 2" key="1">
    <citation type="submission" date="2016-10" db="EMBL/GenBank/DDBJ databases">
        <authorList>
            <person name="de Groot N.N."/>
        </authorList>
    </citation>
    <scope>NUCLEOTIDE SEQUENCE [LARGE SCALE GENOMIC DNA]</scope>
    <source>
        <strain evidence="1 2">KH2T6</strain>
    </source>
</reference>
<sequence length="117" mass="13617">MVYKDRDISPEARKFYRMLREKPALFLGCECITFLRTYMDGMLTADRLFNGTKNIIIPYGFTDFVEWYYGDNTCQDCFECVLKAEGDEKAALDKWFSLLDEYLKGLGYEPIGVTKKG</sequence>
<gene>
    <name evidence="1" type="ORF">SAMN05216469_1176</name>
</gene>
<dbReference type="RefSeq" id="WP_074835252.1">
    <property type="nucleotide sequence ID" value="NZ_FOAT01000017.1"/>
</dbReference>
<organism evidence="1 2">
    <name type="scientific">Ruminococcus albus</name>
    <dbReference type="NCBI Taxonomy" id="1264"/>
    <lineage>
        <taxon>Bacteria</taxon>
        <taxon>Bacillati</taxon>
        <taxon>Bacillota</taxon>
        <taxon>Clostridia</taxon>
        <taxon>Eubacteriales</taxon>
        <taxon>Oscillospiraceae</taxon>
        <taxon>Ruminococcus</taxon>
    </lineage>
</organism>
<evidence type="ECO:0000313" key="2">
    <source>
        <dbReference type="Proteomes" id="UP000186015"/>
    </source>
</evidence>